<keyword evidence="1" id="KW-0547">Nucleotide-binding</keyword>
<accession>A0ABP4XLG3</accession>
<dbReference type="Pfam" id="PF19263">
    <property type="entry name" value="DUF5906"/>
    <property type="match status" value="1"/>
</dbReference>
<protein>
    <submittedName>
        <fullName evidence="6">Phage/plasmid primase, P4 family</fullName>
    </submittedName>
</protein>
<gene>
    <name evidence="6" type="ORF">GCM10009811_06190</name>
</gene>
<keyword evidence="2" id="KW-0378">Hydrolase</keyword>
<name>A0ABP4XLG3_9MICO</name>
<dbReference type="NCBIfam" id="TIGR01613">
    <property type="entry name" value="primase_Cterm"/>
    <property type="match status" value="1"/>
</dbReference>
<dbReference type="InterPro" id="IPR014015">
    <property type="entry name" value="Helicase_SF3_DNA-vir"/>
</dbReference>
<dbReference type="Gene3D" id="3.40.50.300">
    <property type="entry name" value="P-loop containing nucleotide triphosphate hydrolases"/>
    <property type="match status" value="1"/>
</dbReference>
<reference evidence="7" key="1">
    <citation type="journal article" date="2019" name="Int. J. Syst. Evol. Microbiol.">
        <title>The Global Catalogue of Microorganisms (GCM) 10K type strain sequencing project: providing services to taxonomists for standard genome sequencing and annotation.</title>
        <authorList>
            <consortium name="The Broad Institute Genomics Platform"/>
            <consortium name="The Broad Institute Genome Sequencing Center for Infectious Disease"/>
            <person name="Wu L."/>
            <person name="Ma J."/>
        </authorList>
    </citation>
    <scope>NUCLEOTIDE SEQUENCE [LARGE SCALE GENOMIC DNA]</scope>
    <source>
        <strain evidence="7">JCM 15592</strain>
    </source>
</reference>
<feature type="domain" description="SF3 helicase" evidence="5">
    <location>
        <begin position="180"/>
        <end position="341"/>
    </location>
</feature>
<comment type="caution">
    <text evidence="6">The sequence shown here is derived from an EMBL/GenBank/DDBJ whole genome shotgun (WGS) entry which is preliminary data.</text>
</comment>
<dbReference type="InterPro" id="IPR027417">
    <property type="entry name" value="P-loop_NTPase"/>
</dbReference>
<dbReference type="PANTHER" id="PTHR35372">
    <property type="entry name" value="ATP BINDING PROTEIN-RELATED"/>
    <property type="match status" value="1"/>
</dbReference>
<dbReference type="PANTHER" id="PTHR35372:SF2">
    <property type="entry name" value="SF3 HELICASE DOMAIN-CONTAINING PROTEIN"/>
    <property type="match status" value="1"/>
</dbReference>
<sequence>MIKHSTDSAAYDLLGRPVSTGGEQHSGQVRMAYRLAAAYIDRLLHVAGIGWHYYDGTRWCEDDRGYARRAVLDVLAQALAESVGDKQLRADVARCESDAGISGVLGVSAALVEFAATVDDLDADPHLLNTATGTLDLRTMRLREHDPADRLSKVTTAAYRPDADQAEWRAFLDAVLPDADERDYLQRVVGQSLYGRVTEHLLPVLIGTGANGKSTFAGAVSGAMGDYAAVIDPSLLMAHDRGRGSGGPEMMQLLGARLVIGSETEEGRKLDEPTMKRLTGGDALTARRLYREPVTWMPSHQLLYLTNALPVVRGNDPAVWRRVRVLPFDVVVPPAQRDPGLPERLLLHADAVLAWAVAGYADYKANGMREPATVLAATDDYRAESDAVRRFITEGCHVSPVASATTRELFTAWQRWAIRDGAETLTERAFGKELDRLGHPASRTKRGATRPGLMPYAEDDNGRGGDAW</sequence>
<dbReference type="Proteomes" id="UP001499938">
    <property type="component" value="Unassembled WGS sequence"/>
</dbReference>
<keyword evidence="3" id="KW-0067">ATP-binding</keyword>
<dbReference type="InterPro" id="IPR006500">
    <property type="entry name" value="Helicase_put_C_phage/plasmid"/>
</dbReference>
<feature type="region of interest" description="Disordered" evidence="4">
    <location>
        <begin position="436"/>
        <end position="468"/>
    </location>
</feature>
<dbReference type="InterPro" id="IPR014818">
    <property type="entry name" value="Phage/plasmid_primase_P4_C"/>
</dbReference>
<dbReference type="InterPro" id="IPR045455">
    <property type="entry name" value="NrS-1_pol-like_helicase"/>
</dbReference>
<evidence type="ECO:0000256" key="2">
    <source>
        <dbReference type="ARBA" id="ARBA00022801"/>
    </source>
</evidence>
<organism evidence="6 7">
    <name type="scientific">Nostocoides veronense</name>
    <dbReference type="NCBI Taxonomy" id="330836"/>
    <lineage>
        <taxon>Bacteria</taxon>
        <taxon>Bacillati</taxon>
        <taxon>Actinomycetota</taxon>
        <taxon>Actinomycetes</taxon>
        <taxon>Micrococcales</taxon>
        <taxon>Intrasporangiaceae</taxon>
        <taxon>Nostocoides</taxon>
    </lineage>
</organism>
<evidence type="ECO:0000313" key="6">
    <source>
        <dbReference type="EMBL" id="GAA1783585.1"/>
    </source>
</evidence>
<dbReference type="SMART" id="SM00885">
    <property type="entry name" value="D5_N"/>
    <property type="match status" value="1"/>
</dbReference>
<proteinExistence type="predicted"/>
<dbReference type="PROSITE" id="PS51206">
    <property type="entry name" value="SF3_HELICASE_1"/>
    <property type="match status" value="1"/>
</dbReference>
<evidence type="ECO:0000256" key="1">
    <source>
        <dbReference type="ARBA" id="ARBA00022741"/>
    </source>
</evidence>
<evidence type="ECO:0000259" key="5">
    <source>
        <dbReference type="PROSITE" id="PS51206"/>
    </source>
</evidence>
<evidence type="ECO:0000313" key="7">
    <source>
        <dbReference type="Proteomes" id="UP001499938"/>
    </source>
</evidence>
<dbReference type="InterPro" id="IPR051620">
    <property type="entry name" value="ORF904-like_C"/>
</dbReference>
<dbReference type="SUPFAM" id="SSF52540">
    <property type="entry name" value="P-loop containing nucleoside triphosphate hydrolases"/>
    <property type="match status" value="1"/>
</dbReference>
<evidence type="ECO:0000256" key="3">
    <source>
        <dbReference type="ARBA" id="ARBA00022840"/>
    </source>
</evidence>
<dbReference type="Pfam" id="PF08706">
    <property type="entry name" value="D5_N"/>
    <property type="match status" value="1"/>
</dbReference>
<dbReference type="EMBL" id="BAAAPO010000010">
    <property type="protein sequence ID" value="GAA1783585.1"/>
    <property type="molecule type" value="Genomic_DNA"/>
</dbReference>
<keyword evidence="7" id="KW-1185">Reference proteome</keyword>
<evidence type="ECO:0000256" key="4">
    <source>
        <dbReference type="SAM" id="MobiDB-lite"/>
    </source>
</evidence>